<comment type="caution">
    <text evidence="1">The sequence shown here is derived from an EMBL/GenBank/DDBJ whole genome shotgun (WGS) entry which is preliminary data.</text>
</comment>
<protein>
    <submittedName>
        <fullName evidence="1">Uncharacterized protein</fullName>
    </submittedName>
</protein>
<dbReference type="AlphaFoldDB" id="A0A8T0F190"/>
<dbReference type="Proteomes" id="UP000807504">
    <property type="component" value="Unassembled WGS sequence"/>
</dbReference>
<organism evidence="1 2">
    <name type="scientific">Argiope bruennichi</name>
    <name type="common">Wasp spider</name>
    <name type="synonym">Aranea bruennichi</name>
    <dbReference type="NCBI Taxonomy" id="94029"/>
    <lineage>
        <taxon>Eukaryota</taxon>
        <taxon>Metazoa</taxon>
        <taxon>Ecdysozoa</taxon>
        <taxon>Arthropoda</taxon>
        <taxon>Chelicerata</taxon>
        <taxon>Arachnida</taxon>
        <taxon>Araneae</taxon>
        <taxon>Araneomorphae</taxon>
        <taxon>Entelegynae</taxon>
        <taxon>Araneoidea</taxon>
        <taxon>Araneidae</taxon>
        <taxon>Argiope</taxon>
    </lineage>
</organism>
<reference evidence="1" key="1">
    <citation type="journal article" date="2020" name="bioRxiv">
        <title>Chromosome-level reference genome of the European wasp spider Argiope bruennichi: a resource for studies on range expansion and evolutionary adaptation.</title>
        <authorList>
            <person name="Sheffer M.M."/>
            <person name="Hoppe A."/>
            <person name="Krehenwinkel H."/>
            <person name="Uhl G."/>
            <person name="Kuss A.W."/>
            <person name="Jensen L."/>
            <person name="Jensen C."/>
            <person name="Gillespie R.G."/>
            <person name="Hoff K.J."/>
            <person name="Prost S."/>
        </authorList>
    </citation>
    <scope>NUCLEOTIDE SEQUENCE</scope>
</reference>
<gene>
    <name evidence="1" type="ORF">HNY73_011656</name>
</gene>
<reference evidence="1" key="2">
    <citation type="submission" date="2020-06" db="EMBL/GenBank/DDBJ databases">
        <authorList>
            <person name="Sheffer M."/>
        </authorList>
    </citation>
    <scope>NUCLEOTIDE SEQUENCE</scope>
</reference>
<keyword evidence="2" id="KW-1185">Reference proteome</keyword>
<proteinExistence type="predicted"/>
<evidence type="ECO:0000313" key="1">
    <source>
        <dbReference type="EMBL" id="KAF8784115.1"/>
    </source>
</evidence>
<sequence length="128" mass="14089">LLMLELDQVTPVQNFTITVTPPKIDFTSPASSIDYKSTILLTQAWGAGTNDGDNRVEIQEDDGFAFTSIINDAYYEHDGSNNFHDSAVFSIMGGRHSTLNRVIFEISPNDRESPVILDSTTLMGSVTE</sequence>
<evidence type="ECO:0000313" key="2">
    <source>
        <dbReference type="Proteomes" id="UP000807504"/>
    </source>
</evidence>
<feature type="non-terminal residue" evidence="1">
    <location>
        <position position="128"/>
    </location>
</feature>
<name>A0A8T0F190_ARGBR</name>
<feature type="non-terminal residue" evidence="1">
    <location>
        <position position="1"/>
    </location>
</feature>
<dbReference type="EMBL" id="JABXBU010000795">
    <property type="protein sequence ID" value="KAF8784115.1"/>
    <property type="molecule type" value="Genomic_DNA"/>
</dbReference>
<accession>A0A8T0F190</accession>